<name>A0AAD0S9E4_RALSL</name>
<gene>
    <name evidence="2" type="ORF">CJO77_15605</name>
</gene>
<feature type="domain" description="Probable zinc-binding" evidence="1">
    <location>
        <begin position="67"/>
        <end position="115"/>
    </location>
</feature>
<dbReference type="AlphaFoldDB" id="A0AAD0S9E4"/>
<dbReference type="InterPro" id="IPR025306">
    <property type="entry name" value="Zn-bnd_dom_prob"/>
</dbReference>
<protein>
    <recommendedName>
        <fullName evidence="1">Probable zinc-binding domain-containing protein</fullName>
    </recommendedName>
</protein>
<evidence type="ECO:0000313" key="2">
    <source>
        <dbReference type="EMBL" id="AXV82842.1"/>
    </source>
</evidence>
<reference evidence="2 3" key="1">
    <citation type="submission" date="2017-08" db="EMBL/GenBank/DDBJ databases">
        <title>Genome sequences of Ralstonia solanacearum Species Complex (RSSC) isolated from Potato bacterial wilts in Korea.</title>
        <authorList>
            <person name="Cho H."/>
            <person name="Song E.-S."/>
            <person name="Lee Y.K."/>
            <person name="Lee S."/>
            <person name="Lee S.-W."/>
            <person name="Jo A."/>
            <person name="Kim J.-G."/>
            <person name="Hwang I."/>
        </authorList>
    </citation>
    <scope>NUCLEOTIDE SEQUENCE [LARGE SCALE GENOMIC DNA]</scope>
    <source>
        <strain evidence="2 3">T98</strain>
    </source>
</reference>
<dbReference type="Pfam" id="PF13451">
    <property type="entry name" value="zf_Tbcl"/>
    <property type="match status" value="1"/>
</dbReference>
<proteinExistence type="predicted"/>
<evidence type="ECO:0000259" key="1">
    <source>
        <dbReference type="Pfam" id="PF13451"/>
    </source>
</evidence>
<dbReference type="EMBL" id="CP022759">
    <property type="protein sequence ID" value="AXV82842.1"/>
    <property type="molecule type" value="Genomic_DNA"/>
</dbReference>
<accession>A0AAD0S9E4</accession>
<organism evidence="2 3">
    <name type="scientific">Ralstonia solanacearum</name>
    <name type="common">Pseudomonas solanacearum</name>
    <dbReference type="NCBI Taxonomy" id="305"/>
    <lineage>
        <taxon>Bacteria</taxon>
        <taxon>Pseudomonadati</taxon>
        <taxon>Pseudomonadota</taxon>
        <taxon>Betaproteobacteria</taxon>
        <taxon>Burkholderiales</taxon>
        <taxon>Burkholderiaceae</taxon>
        <taxon>Ralstonia</taxon>
        <taxon>Ralstonia solanacearum species complex</taxon>
    </lineage>
</organism>
<dbReference type="Proteomes" id="UP000261758">
    <property type="component" value="Chromosome"/>
</dbReference>
<evidence type="ECO:0000313" key="3">
    <source>
        <dbReference type="Proteomes" id="UP000261758"/>
    </source>
</evidence>
<sequence>MCSGKQKRAAIMARRKERRADAILAARTPPAPVPLRPCGRVLVDKWLLAPSNSYGEPAFVRRGCYVDVHFTCSDCGSQEVWSAAQQKWWYEEAKGYVYATAARCLACRRRRRRRSGRMNNNKDNAIKAS</sequence>